<dbReference type="EMBL" id="JADJIB010000001">
    <property type="protein sequence ID" value="MBK7271644.1"/>
    <property type="molecule type" value="Genomic_DNA"/>
</dbReference>
<dbReference type="InterPro" id="IPR012908">
    <property type="entry name" value="PGAP1-ab_dom-like"/>
</dbReference>
<accession>A0A935M5B4</accession>
<evidence type="ECO:0000313" key="2">
    <source>
        <dbReference type="EMBL" id="MBK7271644.1"/>
    </source>
</evidence>
<dbReference type="Proteomes" id="UP000726105">
    <property type="component" value="Unassembled WGS sequence"/>
</dbReference>
<sequence length="382" mass="41029">MTPDEARDIARLGGRAATGIAGLVEHTHHGITERVYRTVGRLTGGASRPIHVTHDLVARHTFFWVQRGLEAGAWAAQVIAARAMGGERSSRSGLDGVRAQLALGIVNGVTGDRLAADASTLAIPMSLRHEGRNVAPTAEGLRAAYGMGHERIVVFVHGLVETEHAWRFRSRQRWGEAGVSYASQLAADTDWVPLMVRYNSGAPIPANADAFADLLGEVVRCWPGGLREVVIVGHSMGGLVALRALAHGDAAWTRAVRAVITVGSPREGAPLERFAVVAEEVAESSGHGRWFGGLVGMRSDGIRDLRHPIDHPPLPDWVQEYAVLATLTPDSWHPAVPRVGDGLVPVPADPSEHTVVVTGLHHLDLLNHPSVYAQLRAWLDPE</sequence>
<dbReference type="AlphaFoldDB" id="A0A935M5B4"/>
<feature type="domain" description="GPI inositol-deacylase PGAP1-like alpha/beta" evidence="1">
    <location>
        <begin position="227"/>
        <end position="272"/>
    </location>
</feature>
<name>A0A935M5B4_9MICO</name>
<keyword evidence="2" id="KW-0378">Hydrolase</keyword>
<dbReference type="InterPro" id="IPR029058">
    <property type="entry name" value="AB_hydrolase_fold"/>
</dbReference>
<dbReference type="SUPFAM" id="SSF53474">
    <property type="entry name" value="alpha/beta-Hydrolases"/>
    <property type="match status" value="1"/>
</dbReference>
<gene>
    <name evidence="2" type="ORF">IPI13_00185</name>
</gene>
<dbReference type="Gene3D" id="3.40.50.1820">
    <property type="entry name" value="alpha/beta hydrolase"/>
    <property type="match status" value="1"/>
</dbReference>
<comment type="caution">
    <text evidence="2">The sequence shown here is derived from an EMBL/GenBank/DDBJ whole genome shotgun (WGS) entry which is preliminary data.</text>
</comment>
<dbReference type="Pfam" id="PF07819">
    <property type="entry name" value="PGAP1"/>
    <property type="match status" value="1"/>
</dbReference>
<evidence type="ECO:0000259" key="1">
    <source>
        <dbReference type="Pfam" id="PF07819"/>
    </source>
</evidence>
<proteinExistence type="predicted"/>
<organism evidence="2 3">
    <name type="scientific">Candidatus Phosphoribacter hodrii</name>
    <dbReference type="NCBI Taxonomy" id="2953743"/>
    <lineage>
        <taxon>Bacteria</taxon>
        <taxon>Bacillati</taxon>
        <taxon>Actinomycetota</taxon>
        <taxon>Actinomycetes</taxon>
        <taxon>Micrococcales</taxon>
        <taxon>Dermatophilaceae</taxon>
        <taxon>Candidatus Phosphoribacter</taxon>
    </lineage>
</organism>
<evidence type="ECO:0000313" key="3">
    <source>
        <dbReference type="Proteomes" id="UP000726105"/>
    </source>
</evidence>
<dbReference type="GO" id="GO:0016788">
    <property type="term" value="F:hydrolase activity, acting on ester bonds"/>
    <property type="evidence" value="ECO:0007669"/>
    <property type="project" value="InterPro"/>
</dbReference>
<reference evidence="2 3" key="1">
    <citation type="submission" date="2020-10" db="EMBL/GenBank/DDBJ databases">
        <title>Connecting structure to function with the recovery of over 1000 high-quality activated sludge metagenome-assembled genomes encoding full-length rRNA genes using long-read sequencing.</title>
        <authorList>
            <person name="Singleton C.M."/>
            <person name="Petriglieri F."/>
            <person name="Kristensen J.M."/>
            <person name="Kirkegaard R.H."/>
            <person name="Michaelsen T.Y."/>
            <person name="Andersen M.H."/>
            <person name="Karst S.M."/>
            <person name="Dueholm M.S."/>
            <person name="Nielsen P.H."/>
            <person name="Albertsen M."/>
        </authorList>
    </citation>
    <scope>NUCLEOTIDE SEQUENCE [LARGE SCALE GENOMIC DNA]</scope>
    <source>
        <strain evidence="2">Ega_18-Q3-R5-49_MAXAC.001</strain>
    </source>
</reference>
<protein>
    <submittedName>
        <fullName evidence="2">Alpha/beta fold hydrolase</fullName>
    </submittedName>
</protein>